<keyword evidence="3" id="KW-1185">Reference proteome</keyword>
<evidence type="ECO:0000256" key="1">
    <source>
        <dbReference type="SAM" id="Phobius"/>
    </source>
</evidence>
<gene>
    <name evidence="2" type="ORF">PUR21_16490</name>
</gene>
<dbReference type="Proteomes" id="UP001404845">
    <property type="component" value="Unassembled WGS sequence"/>
</dbReference>
<proteinExistence type="predicted"/>
<accession>A0ABU9ZDB5</accession>
<reference evidence="2 3" key="1">
    <citation type="journal article" date="2023" name="PLoS ONE">
        <title>Complete genome assembly of Hawai'i environmental nontuberculous mycobacteria reveals unexpected co-isolation with methylobacteria.</title>
        <authorList>
            <person name="Hendrix J."/>
            <person name="Epperson L.E."/>
            <person name="Tong E.I."/>
            <person name="Chan Y.L."/>
            <person name="Hasan N.A."/>
            <person name="Dawrs S.N."/>
            <person name="Norton G.J."/>
            <person name="Virdi R."/>
            <person name="Crooks J.L."/>
            <person name="Chan E.D."/>
            <person name="Honda J.R."/>
            <person name="Strong M."/>
        </authorList>
    </citation>
    <scope>NUCLEOTIDE SEQUENCE [LARGE SCALE GENOMIC DNA]</scope>
    <source>
        <strain evidence="2 3">NJH_HI01</strain>
    </source>
</reference>
<keyword evidence="1" id="KW-0472">Membrane</keyword>
<evidence type="ECO:0000313" key="3">
    <source>
        <dbReference type="Proteomes" id="UP001404845"/>
    </source>
</evidence>
<keyword evidence="1" id="KW-1133">Transmembrane helix</keyword>
<organism evidence="2 3">
    <name type="scientific">Methylorubrum rhodesianum</name>
    <dbReference type="NCBI Taxonomy" id="29427"/>
    <lineage>
        <taxon>Bacteria</taxon>
        <taxon>Pseudomonadati</taxon>
        <taxon>Pseudomonadota</taxon>
        <taxon>Alphaproteobacteria</taxon>
        <taxon>Hyphomicrobiales</taxon>
        <taxon>Methylobacteriaceae</taxon>
        <taxon>Methylorubrum</taxon>
    </lineage>
</organism>
<name>A0ABU9ZDB5_9HYPH</name>
<protein>
    <submittedName>
        <fullName evidence="2">Uncharacterized protein</fullName>
    </submittedName>
</protein>
<dbReference type="EMBL" id="JAQYXL010000001">
    <property type="protein sequence ID" value="MEN3229216.1"/>
    <property type="molecule type" value="Genomic_DNA"/>
</dbReference>
<sequence length="49" mass="4708">MAALALILAATGLVSLVDSAVTGSPVSLASSLLHFAASGLCALAWGIVP</sequence>
<dbReference type="RefSeq" id="WP_345971233.1">
    <property type="nucleotide sequence ID" value="NZ_JAQYXL010000001.1"/>
</dbReference>
<comment type="caution">
    <text evidence="2">The sequence shown here is derived from an EMBL/GenBank/DDBJ whole genome shotgun (WGS) entry which is preliminary data.</text>
</comment>
<evidence type="ECO:0000313" key="2">
    <source>
        <dbReference type="EMBL" id="MEN3229216.1"/>
    </source>
</evidence>
<feature type="transmembrane region" description="Helical" evidence="1">
    <location>
        <begin position="29"/>
        <end position="48"/>
    </location>
</feature>
<keyword evidence="1" id="KW-0812">Transmembrane</keyword>